<dbReference type="SUPFAM" id="SSF46785">
    <property type="entry name" value="Winged helix' DNA-binding domain"/>
    <property type="match status" value="1"/>
</dbReference>
<dbReference type="PANTHER" id="PTHR33238">
    <property type="entry name" value="IRON (METAL) DEPENDENT REPRESSOR, DTXR FAMILY"/>
    <property type="match status" value="1"/>
</dbReference>
<dbReference type="Gene3D" id="1.10.10.10">
    <property type="entry name" value="Winged helix-like DNA-binding domain superfamily/Winged helix DNA-binding domain"/>
    <property type="match status" value="1"/>
</dbReference>
<dbReference type="GO" id="GO:0046983">
    <property type="term" value="F:protein dimerization activity"/>
    <property type="evidence" value="ECO:0007669"/>
    <property type="project" value="InterPro"/>
</dbReference>
<dbReference type="InterPro" id="IPR036390">
    <property type="entry name" value="WH_DNA-bd_sf"/>
</dbReference>
<dbReference type="InterPro" id="IPR007167">
    <property type="entry name" value="Fe-transptr_FeoA-like"/>
</dbReference>
<evidence type="ECO:0000256" key="5">
    <source>
        <dbReference type="ARBA" id="ARBA00022490"/>
    </source>
</evidence>
<dbReference type="GO" id="GO:0003700">
    <property type="term" value="F:DNA-binding transcription factor activity"/>
    <property type="evidence" value="ECO:0007669"/>
    <property type="project" value="InterPro"/>
</dbReference>
<gene>
    <name evidence="15" type="ORF">DDV96_06465</name>
</gene>
<evidence type="ECO:0000256" key="7">
    <source>
        <dbReference type="ARBA" id="ARBA00023015"/>
    </source>
</evidence>
<evidence type="ECO:0000313" key="15">
    <source>
        <dbReference type="EMBL" id="PVW15050.1"/>
    </source>
</evidence>
<dbReference type="SMART" id="SM00899">
    <property type="entry name" value="FeoA"/>
    <property type="match status" value="1"/>
</dbReference>
<dbReference type="OrthoDB" id="9791355at2"/>
<name>A0A2U0I219_9FLAO</name>
<dbReference type="InterPro" id="IPR022689">
    <property type="entry name" value="Iron_dep_repressor"/>
</dbReference>
<comment type="caution">
    <text evidence="15">The sequence shown here is derived from an EMBL/GenBank/DDBJ whole genome shotgun (WGS) entry which is preliminary data.</text>
</comment>
<dbReference type="Pfam" id="PF01325">
    <property type="entry name" value="Fe_dep_repress"/>
    <property type="match status" value="1"/>
</dbReference>
<dbReference type="Pfam" id="PF02742">
    <property type="entry name" value="Fe_dep_repr_C"/>
    <property type="match status" value="1"/>
</dbReference>
<comment type="subcellular location">
    <subcellularLocation>
        <location evidence="1">Cytoplasm</location>
    </subcellularLocation>
</comment>
<feature type="domain" description="HTH dtxR-type" evidence="14">
    <location>
        <begin position="3"/>
        <end position="65"/>
    </location>
</feature>
<dbReference type="SUPFAM" id="SSF47979">
    <property type="entry name" value="Iron-dependent repressor protein, dimerization domain"/>
    <property type="match status" value="1"/>
</dbReference>
<protein>
    <recommendedName>
        <fullName evidence="4">Transcriptional regulator MntR</fullName>
    </recommendedName>
    <alternativeName>
        <fullName evidence="13">Manganese transport regulator</fullName>
    </alternativeName>
</protein>
<dbReference type="Pfam" id="PF04023">
    <property type="entry name" value="FeoA"/>
    <property type="match status" value="1"/>
</dbReference>
<evidence type="ECO:0000256" key="4">
    <source>
        <dbReference type="ARBA" id="ARBA00022386"/>
    </source>
</evidence>
<keyword evidence="11" id="KW-0464">Manganese</keyword>
<evidence type="ECO:0000256" key="11">
    <source>
        <dbReference type="ARBA" id="ARBA00023211"/>
    </source>
</evidence>
<accession>A0A2U0I219</accession>
<evidence type="ECO:0000256" key="10">
    <source>
        <dbReference type="ARBA" id="ARBA00023163"/>
    </source>
</evidence>
<dbReference type="PROSITE" id="PS50944">
    <property type="entry name" value="HTH_DTXR"/>
    <property type="match status" value="1"/>
</dbReference>
<keyword evidence="5" id="KW-0963">Cytoplasm</keyword>
<evidence type="ECO:0000256" key="2">
    <source>
        <dbReference type="ARBA" id="ARBA00007871"/>
    </source>
</evidence>
<evidence type="ECO:0000313" key="16">
    <source>
        <dbReference type="Proteomes" id="UP000245962"/>
    </source>
</evidence>
<dbReference type="SMART" id="SM00529">
    <property type="entry name" value="HTH_DTXR"/>
    <property type="match status" value="1"/>
</dbReference>
<dbReference type="InterPro" id="IPR038157">
    <property type="entry name" value="FeoA_core_dom"/>
</dbReference>
<comment type="subunit">
    <text evidence="3">Homodimer.</text>
</comment>
<evidence type="ECO:0000256" key="12">
    <source>
        <dbReference type="ARBA" id="ARBA00025185"/>
    </source>
</evidence>
<evidence type="ECO:0000256" key="9">
    <source>
        <dbReference type="ARBA" id="ARBA00023159"/>
    </source>
</evidence>
<sequence>MKLSPSEENYLKAIYHLEQASDTGVTTNALAQRMETKPSSATDMVKRLAEKELLHYVRYRGVTLTNEGTKSALQIIRKHRLWQVFLVEKLHFHWDQVAEIAEQLEHVHSEELIARLERFLGEPDFDPHGEPIPSKDGTIKQTAKKLLAELKKNQGGVCVGVKESSPEFLQYLDKKNITIGTKIKVLGKEFFDGSMVILVGKDQSFISKKTAENLYVQTL</sequence>
<dbReference type="InterPro" id="IPR022687">
    <property type="entry name" value="HTH_DTXR"/>
</dbReference>
<proteinExistence type="inferred from homology"/>
<evidence type="ECO:0000256" key="1">
    <source>
        <dbReference type="ARBA" id="ARBA00004496"/>
    </source>
</evidence>
<dbReference type="GO" id="GO:0003677">
    <property type="term" value="F:DNA binding"/>
    <property type="evidence" value="ECO:0007669"/>
    <property type="project" value="UniProtKB-KW"/>
</dbReference>
<evidence type="ECO:0000259" key="14">
    <source>
        <dbReference type="PROSITE" id="PS50944"/>
    </source>
</evidence>
<dbReference type="InterPro" id="IPR036421">
    <property type="entry name" value="Fe_dep_repressor_sf"/>
</dbReference>
<dbReference type="GO" id="GO:0046914">
    <property type="term" value="F:transition metal ion binding"/>
    <property type="evidence" value="ECO:0007669"/>
    <property type="project" value="InterPro"/>
</dbReference>
<evidence type="ECO:0000256" key="13">
    <source>
        <dbReference type="ARBA" id="ARBA00032593"/>
    </source>
</evidence>
<dbReference type="AlphaFoldDB" id="A0A2U0I219"/>
<keyword evidence="16" id="KW-1185">Reference proteome</keyword>
<dbReference type="InterPro" id="IPR036388">
    <property type="entry name" value="WH-like_DNA-bd_sf"/>
</dbReference>
<keyword evidence="10" id="KW-0804">Transcription</keyword>
<dbReference type="Gene3D" id="2.30.30.90">
    <property type="match status" value="1"/>
</dbReference>
<organism evidence="15 16">
    <name type="scientific">Marixanthomonas spongiae</name>
    <dbReference type="NCBI Taxonomy" id="2174845"/>
    <lineage>
        <taxon>Bacteria</taxon>
        <taxon>Pseudomonadati</taxon>
        <taxon>Bacteroidota</taxon>
        <taxon>Flavobacteriia</taxon>
        <taxon>Flavobacteriales</taxon>
        <taxon>Flavobacteriaceae</taxon>
        <taxon>Marixanthomonas</taxon>
    </lineage>
</organism>
<dbReference type="InterPro" id="IPR050536">
    <property type="entry name" value="DtxR_MntR_Metal-Reg"/>
</dbReference>
<keyword evidence="8" id="KW-0238">DNA-binding</keyword>
<keyword evidence="7" id="KW-0805">Transcription regulation</keyword>
<comment type="similarity">
    <text evidence="2">Belongs to the DtxR/MntR family.</text>
</comment>
<evidence type="ECO:0000256" key="6">
    <source>
        <dbReference type="ARBA" id="ARBA00022491"/>
    </source>
</evidence>
<dbReference type="RefSeq" id="WP_116693943.1">
    <property type="nucleotide sequence ID" value="NZ_QEHR01000004.1"/>
</dbReference>
<evidence type="ECO:0000256" key="3">
    <source>
        <dbReference type="ARBA" id="ARBA00011738"/>
    </source>
</evidence>
<dbReference type="InterPro" id="IPR001367">
    <property type="entry name" value="Fe_dep_repressor"/>
</dbReference>
<comment type="function">
    <text evidence="12">In the presence of manganese, represses expression of mntH and mntS. Up-regulates expression of mntP.</text>
</comment>
<keyword evidence="6" id="KW-0678">Repressor</keyword>
<dbReference type="PANTHER" id="PTHR33238:SF11">
    <property type="entry name" value="TRANSCRIPTIONAL REGULATOR MNTR"/>
    <property type="match status" value="1"/>
</dbReference>
<dbReference type="Gene3D" id="1.10.60.10">
    <property type="entry name" value="Iron dependent repressor, metal binding and dimerisation domain"/>
    <property type="match status" value="1"/>
</dbReference>
<evidence type="ECO:0000256" key="8">
    <source>
        <dbReference type="ARBA" id="ARBA00023125"/>
    </source>
</evidence>
<dbReference type="GO" id="GO:0005737">
    <property type="term" value="C:cytoplasm"/>
    <property type="evidence" value="ECO:0007669"/>
    <property type="project" value="UniProtKB-SubCell"/>
</dbReference>
<reference evidence="15 16" key="1">
    <citation type="submission" date="2018-04" db="EMBL/GenBank/DDBJ databases">
        <title>Marixanthomonas spongiae HN-E44 sp. nov., isolated from a marine sponge.</title>
        <authorList>
            <person name="Luo L."/>
            <person name="Zhuang L."/>
        </authorList>
    </citation>
    <scope>NUCLEOTIDE SEQUENCE [LARGE SCALE GENOMIC DNA]</scope>
    <source>
        <strain evidence="15 16">HN-E44</strain>
    </source>
</reference>
<keyword evidence="9" id="KW-0010">Activator</keyword>
<dbReference type="EMBL" id="QEHR01000004">
    <property type="protein sequence ID" value="PVW15050.1"/>
    <property type="molecule type" value="Genomic_DNA"/>
</dbReference>
<dbReference type="Proteomes" id="UP000245962">
    <property type="component" value="Unassembled WGS sequence"/>
</dbReference>